<feature type="transmembrane region" description="Helical" evidence="9">
    <location>
        <begin position="841"/>
        <end position="864"/>
    </location>
</feature>
<dbReference type="InterPro" id="IPR011527">
    <property type="entry name" value="ABC1_TM_dom"/>
</dbReference>
<dbReference type="CDD" id="cd03249">
    <property type="entry name" value="ABC_MTABC3_MDL1_MDL2"/>
    <property type="match status" value="2"/>
</dbReference>
<evidence type="ECO:0000259" key="10">
    <source>
        <dbReference type="PROSITE" id="PS50893"/>
    </source>
</evidence>
<feature type="transmembrane region" description="Helical" evidence="9">
    <location>
        <begin position="289"/>
        <end position="308"/>
    </location>
</feature>
<dbReference type="Proteomes" id="UP001176941">
    <property type="component" value="Chromosome 2"/>
</dbReference>
<dbReference type="PROSITE" id="PS00211">
    <property type="entry name" value="ABC_TRANSPORTER_1"/>
    <property type="match status" value="2"/>
</dbReference>
<evidence type="ECO:0000256" key="6">
    <source>
        <dbReference type="ARBA" id="ARBA00022989"/>
    </source>
</evidence>
<dbReference type="EMBL" id="OX459938">
    <property type="protein sequence ID" value="CAI9160196.1"/>
    <property type="molecule type" value="Genomic_DNA"/>
</dbReference>
<evidence type="ECO:0000259" key="11">
    <source>
        <dbReference type="PROSITE" id="PS50929"/>
    </source>
</evidence>
<dbReference type="Pfam" id="PF00664">
    <property type="entry name" value="ABC_membrane"/>
    <property type="match status" value="2"/>
</dbReference>
<dbReference type="Pfam" id="PF00005">
    <property type="entry name" value="ABC_tran"/>
    <property type="match status" value="2"/>
</dbReference>
<dbReference type="InterPro" id="IPR027417">
    <property type="entry name" value="P-loop_NTPase"/>
</dbReference>
<dbReference type="PANTHER" id="PTHR43394">
    <property type="entry name" value="ATP-DEPENDENT PERMEASE MDL1, MITOCHONDRIAL"/>
    <property type="match status" value="1"/>
</dbReference>
<evidence type="ECO:0000256" key="1">
    <source>
        <dbReference type="ARBA" id="ARBA00004141"/>
    </source>
</evidence>
<dbReference type="SUPFAM" id="SSF90123">
    <property type="entry name" value="ABC transporter transmembrane region"/>
    <property type="match status" value="2"/>
</dbReference>
<evidence type="ECO:0000256" key="3">
    <source>
        <dbReference type="ARBA" id="ARBA00022692"/>
    </source>
</evidence>
<dbReference type="InterPro" id="IPR039421">
    <property type="entry name" value="Type_1_exporter"/>
</dbReference>
<accession>A0ABN8YGC7</accession>
<feature type="compositionally biased region" description="Basic and acidic residues" evidence="8">
    <location>
        <begin position="71"/>
        <end position="83"/>
    </location>
</feature>
<keyword evidence="13" id="KW-1185">Reference proteome</keyword>
<reference evidence="12" key="1">
    <citation type="submission" date="2023-04" db="EMBL/GenBank/DDBJ databases">
        <authorList>
            <consortium name="ELIXIR-Norway"/>
        </authorList>
    </citation>
    <scope>NUCLEOTIDE SEQUENCE [LARGE SCALE GENOMIC DNA]</scope>
</reference>
<feature type="domain" description="ABC transmembrane type-1" evidence="11">
    <location>
        <begin position="156"/>
        <end position="457"/>
    </location>
</feature>
<evidence type="ECO:0000256" key="4">
    <source>
        <dbReference type="ARBA" id="ARBA00022741"/>
    </source>
</evidence>
<feature type="transmembrane region" description="Helical" evidence="9">
    <location>
        <begin position="215"/>
        <end position="237"/>
    </location>
</feature>
<dbReference type="InterPro" id="IPR003593">
    <property type="entry name" value="AAA+_ATPase"/>
</dbReference>
<evidence type="ECO:0000256" key="9">
    <source>
        <dbReference type="SAM" id="Phobius"/>
    </source>
</evidence>
<feature type="transmembrane region" description="Helical" evidence="9">
    <location>
        <begin position="799"/>
        <end position="821"/>
    </location>
</feature>
<feature type="transmembrane region" description="Helical" evidence="9">
    <location>
        <begin position="1024"/>
        <end position="1042"/>
    </location>
</feature>
<feature type="transmembrane region" description="Helical" evidence="9">
    <location>
        <begin position="427"/>
        <end position="450"/>
    </location>
</feature>
<feature type="region of interest" description="Disordered" evidence="8">
    <location>
        <begin position="13"/>
        <end position="91"/>
    </location>
</feature>
<evidence type="ECO:0000256" key="7">
    <source>
        <dbReference type="ARBA" id="ARBA00023136"/>
    </source>
</evidence>
<feature type="transmembrane region" description="Helical" evidence="9">
    <location>
        <begin position="396"/>
        <end position="415"/>
    </location>
</feature>
<feature type="domain" description="ABC transmembrane type-1" evidence="11">
    <location>
        <begin position="800"/>
        <end position="1087"/>
    </location>
</feature>
<feature type="transmembrane region" description="Helical" evidence="9">
    <location>
        <begin position="1062"/>
        <end position="1082"/>
    </location>
</feature>
<keyword evidence="7 9" id="KW-0472">Membrane</keyword>
<dbReference type="PANTHER" id="PTHR43394:SF27">
    <property type="entry name" value="ATP-DEPENDENT TRANSLOCASE ABCB1-LIKE"/>
    <property type="match status" value="1"/>
</dbReference>
<comment type="similarity">
    <text evidence="2">Belongs to the ABC transporter superfamily. ABCB family. Multidrug resistance exporter (TC 3.A.1.201) subfamily.</text>
</comment>
<name>A0ABN8YGC7_RANTA</name>
<evidence type="ECO:0008006" key="14">
    <source>
        <dbReference type="Google" id="ProtNLM"/>
    </source>
</evidence>
<evidence type="ECO:0000313" key="13">
    <source>
        <dbReference type="Proteomes" id="UP001176941"/>
    </source>
</evidence>
<keyword evidence="5" id="KW-0067">ATP-binding</keyword>
<organism evidence="12 13">
    <name type="scientific">Rangifer tarandus platyrhynchus</name>
    <name type="common">Svalbard reindeer</name>
    <dbReference type="NCBI Taxonomy" id="3082113"/>
    <lineage>
        <taxon>Eukaryota</taxon>
        <taxon>Metazoa</taxon>
        <taxon>Chordata</taxon>
        <taxon>Craniata</taxon>
        <taxon>Vertebrata</taxon>
        <taxon>Euteleostomi</taxon>
        <taxon>Mammalia</taxon>
        <taxon>Eutheria</taxon>
        <taxon>Laurasiatheria</taxon>
        <taxon>Artiodactyla</taxon>
        <taxon>Ruminantia</taxon>
        <taxon>Pecora</taxon>
        <taxon>Cervidae</taxon>
        <taxon>Odocoileinae</taxon>
        <taxon>Rangifer</taxon>
    </lineage>
</organism>
<comment type="subcellular location">
    <subcellularLocation>
        <location evidence="1">Membrane</location>
        <topology evidence="1">Multi-pass membrane protein</topology>
    </subcellularLocation>
</comment>
<dbReference type="InterPro" id="IPR003439">
    <property type="entry name" value="ABC_transporter-like_ATP-bd"/>
</dbReference>
<dbReference type="InterPro" id="IPR017871">
    <property type="entry name" value="ABC_transporter-like_CS"/>
</dbReference>
<dbReference type="PROSITE" id="PS50929">
    <property type="entry name" value="ABC_TM1F"/>
    <property type="match status" value="2"/>
</dbReference>
<dbReference type="CDD" id="cd18577">
    <property type="entry name" value="ABC_6TM_Pgp_ABCB1_D1_like"/>
    <property type="match status" value="1"/>
</dbReference>
<keyword evidence="3 9" id="KW-0812">Transmembrane</keyword>
<dbReference type="InterPro" id="IPR036640">
    <property type="entry name" value="ABC1_TM_sf"/>
</dbReference>
<evidence type="ECO:0000256" key="5">
    <source>
        <dbReference type="ARBA" id="ARBA00022840"/>
    </source>
</evidence>
<evidence type="ECO:0000313" key="12">
    <source>
        <dbReference type="EMBL" id="CAI9160196.1"/>
    </source>
</evidence>
<protein>
    <recommendedName>
        <fullName evidence="14">ATP-binding cassette, sub-family B (MDR/TAP), member 5</fullName>
    </recommendedName>
</protein>
<keyword evidence="6 9" id="KW-1133">Transmembrane helix</keyword>
<dbReference type="Gene3D" id="3.40.50.300">
    <property type="entry name" value="P-loop containing nucleotide triphosphate hydrolases"/>
    <property type="match status" value="2"/>
</dbReference>
<dbReference type="SUPFAM" id="SSF52540">
    <property type="entry name" value="P-loop containing nucleoside triphosphate hydrolases"/>
    <property type="match status" value="2"/>
</dbReference>
<keyword evidence="4" id="KW-0547">Nucleotide-binding</keyword>
<evidence type="ECO:0000256" key="8">
    <source>
        <dbReference type="SAM" id="MobiDB-lite"/>
    </source>
</evidence>
<proteinExistence type="inferred from homology"/>
<dbReference type="Gene3D" id="1.20.1560.10">
    <property type="entry name" value="ABC transporter type 1, transmembrane domain"/>
    <property type="match status" value="1"/>
</dbReference>
<feature type="domain" description="ABC transporter" evidence="10">
    <location>
        <begin position="1122"/>
        <end position="1360"/>
    </location>
</feature>
<sequence>MFRRCLLTLSSSQSAFSGPHGGVSAQPPQHGDGPGRAPLWQRRRLDASNARPPASDLDDEDALSDAQVGARESERPVKVREAHGSGSASTPVRTACRTVVRTACRTVMATSEKAEEMQKYYQRNGKLQELPNVRKQVVGPIEIFRFADGLDITLMILGLLASLVNGACLPVMSLILGEMSDNLISGCLVKTNTTNYRNCTQSQEKVNEDMIMLTLYYVGIGVTALIFGYIQISFWVMTAARQTKRIRNQFFHSVLAQDISWFDSCDIGELNTRMTDDINKINDGIGDKIAVLFQNMSTFSVGLAIGLVKGWKLTLVTLSTSPLIIASAAIFSRIVISLSSKELNAYSKAGAVAEEVLSSIRTVIAFGAQEKEIQRYTQNLKDAKDVGIKKAIASKLSLGAVYFFMNGTYGLAFWYGTSLILSGEPDYTIGTVLAVFFSVIHSSYCIGAAAPNFEMFTIARGAAFNIFHIIDKKPTIDNFSTTGYKLECIEGTVEFKNVSFSYPSRPSIKILKGLNLKIKSGETVALVGPNGSGKSTAVQLLQRLYDPDDGFITVDGNDIRTLNVQHYRKHFGVVSQEPVLFGTTINNNIRYGQDGVTNEDIEKAAKEANAYDFIMEFPKKFNTLVGEKGAQMSGGQKQRIAIARALVRNPKILILDEATSALDTESESVVQAALVKASKGRTTIVVAHRLSTIRSADMIVTIKDGMVVEKGTHAELMAKQGLYYSLAMSQDVKKADEQIESVTYSAEKDTSSTPLCSVNSMRSDFTDKFEESTQYKETNLPEVSLLKIFKLYKSEWPSVVLGTLASVLNGAVHPVFSIIFAKIVTMFENDDKTTLKHDAEIYSMIFVILGVICFVSYFIQGLFYGRAGEILTMRLRHLAFKAMLYQDISWFDDKENSTGALTTMLAIDIAQIQGATGSRVGVLTQNAVNMGLSVIISCMCGWEMTLLILSVAPALAFTGMIETAAMTGFANKDKQELTRAGKIATEAVENIRTIMSLTREKAFEQMYEETLQTQHRNTLKKAQIIGICYAFSHAFVYFAYAVGFRFGTYLIQAGRMTPEGMFIVFTAIAYGAMAIGETLVLAPEYSRAKSGASHLFALLEKKPTIDSYSQEGKKTDMCEGNIQFREVSFFYPSRPDVLILRSLSLSIEKGKTVAFVGSSGCGKSTSVQLLQRFYDPVKGQVLFDGVDAKELNVQWLRSQIAVVSQEPVLFNCSIAENIAYGDNSRVVSMNEIKEVANAANIHSFIEGLPEKYNTHVGLKGTQLSGGQKQRLAIARALLRKPKVLLLDEATSALDNESEKVVQHALDKARKGRTCIVVAHRLSTIQNADLIVVLHNGKIKEQGTHQELLRNRDIYFKLVNAQSVQ</sequence>
<dbReference type="PROSITE" id="PS50893">
    <property type="entry name" value="ABC_TRANSPORTER_2"/>
    <property type="match status" value="2"/>
</dbReference>
<dbReference type="CDD" id="cd18578">
    <property type="entry name" value="ABC_6TM_Pgp_ABCB1_D2_like"/>
    <property type="match status" value="1"/>
</dbReference>
<dbReference type="SMART" id="SM00382">
    <property type="entry name" value="AAA"/>
    <property type="match status" value="2"/>
</dbReference>
<feature type="domain" description="ABC transporter" evidence="10">
    <location>
        <begin position="493"/>
        <end position="729"/>
    </location>
</feature>
<feature type="transmembrane region" description="Helical" evidence="9">
    <location>
        <begin position="314"/>
        <end position="336"/>
    </location>
</feature>
<evidence type="ECO:0000256" key="2">
    <source>
        <dbReference type="ARBA" id="ARBA00007577"/>
    </source>
</evidence>
<gene>
    <name evidence="12" type="ORF">MRATA1EN1_LOCUS9158</name>
</gene>